<dbReference type="EnsemblPlants" id="OPUNC05G13620.1">
    <property type="protein sequence ID" value="OPUNC05G13620.1"/>
    <property type="gene ID" value="OPUNC05G13620"/>
</dbReference>
<sequence>MMDGCYYATLSSSLYHVAASFRDSIIDCHSSPGCHLHHPSQDTDQPLHPYRKIQQSH</sequence>
<keyword evidence="3" id="KW-1185">Reference proteome</keyword>
<reference evidence="2" key="1">
    <citation type="submission" date="2015-04" db="UniProtKB">
        <authorList>
            <consortium name="EnsemblPlants"/>
        </authorList>
    </citation>
    <scope>IDENTIFICATION</scope>
</reference>
<protein>
    <submittedName>
        <fullName evidence="2">Uncharacterized protein</fullName>
    </submittedName>
</protein>
<name>A0A0E0L276_ORYPU</name>
<evidence type="ECO:0000256" key="1">
    <source>
        <dbReference type="SAM" id="MobiDB-lite"/>
    </source>
</evidence>
<proteinExistence type="predicted"/>
<reference evidence="2" key="2">
    <citation type="submission" date="2018-05" db="EMBL/GenBank/DDBJ databases">
        <title>OpunRS2 (Oryza punctata Reference Sequence Version 2).</title>
        <authorList>
            <person name="Zhang J."/>
            <person name="Kudrna D."/>
            <person name="Lee S."/>
            <person name="Talag J."/>
            <person name="Welchert J."/>
            <person name="Wing R.A."/>
        </authorList>
    </citation>
    <scope>NUCLEOTIDE SEQUENCE [LARGE SCALE GENOMIC DNA]</scope>
</reference>
<dbReference type="Proteomes" id="UP000026962">
    <property type="component" value="Chromosome 5"/>
</dbReference>
<evidence type="ECO:0000313" key="3">
    <source>
        <dbReference type="Proteomes" id="UP000026962"/>
    </source>
</evidence>
<organism evidence="2">
    <name type="scientific">Oryza punctata</name>
    <name type="common">Red rice</name>
    <dbReference type="NCBI Taxonomy" id="4537"/>
    <lineage>
        <taxon>Eukaryota</taxon>
        <taxon>Viridiplantae</taxon>
        <taxon>Streptophyta</taxon>
        <taxon>Embryophyta</taxon>
        <taxon>Tracheophyta</taxon>
        <taxon>Spermatophyta</taxon>
        <taxon>Magnoliopsida</taxon>
        <taxon>Liliopsida</taxon>
        <taxon>Poales</taxon>
        <taxon>Poaceae</taxon>
        <taxon>BOP clade</taxon>
        <taxon>Oryzoideae</taxon>
        <taxon>Oryzeae</taxon>
        <taxon>Oryzinae</taxon>
        <taxon>Oryza</taxon>
    </lineage>
</organism>
<dbReference type="Gramene" id="OPUNC05G13620.1">
    <property type="protein sequence ID" value="OPUNC05G13620.1"/>
    <property type="gene ID" value="OPUNC05G13620"/>
</dbReference>
<evidence type="ECO:0000313" key="2">
    <source>
        <dbReference type="EnsemblPlants" id="OPUNC05G13620.1"/>
    </source>
</evidence>
<feature type="region of interest" description="Disordered" evidence="1">
    <location>
        <begin position="37"/>
        <end position="57"/>
    </location>
</feature>
<accession>A0A0E0L276</accession>
<dbReference type="HOGENOM" id="CLU_189450_1_0_1"/>
<dbReference type="AlphaFoldDB" id="A0A0E0L276"/>